<keyword evidence="4" id="KW-0808">Transferase</keyword>
<dbReference type="Proteomes" id="UP000199230">
    <property type="component" value="Unassembled WGS sequence"/>
</dbReference>
<feature type="transmembrane region" description="Helical" evidence="14">
    <location>
        <begin position="79"/>
        <end position="98"/>
    </location>
</feature>
<dbReference type="PANTHER" id="PTHR21248:SF22">
    <property type="entry name" value="PHOSPHOLIPASE D"/>
    <property type="match status" value="1"/>
</dbReference>
<keyword evidence="6" id="KW-0677">Repeat</keyword>
<dbReference type="Pfam" id="PF13091">
    <property type="entry name" value="PLDc_2"/>
    <property type="match status" value="2"/>
</dbReference>
<dbReference type="CDD" id="cd09154">
    <property type="entry name" value="PLDc_SMU_988_like_1"/>
    <property type="match status" value="1"/>
</dbReference>
<dbReference type="AlphaFoldDB" id="A0A1H3MLN0"/>
<dbReference type="GO" id="GO:0032049">
    <property type="term" value="P:cardiolipin biosynthetic process"/>
    <property type="evidence" value="ECO:0007669"/>
    <property type="project" value="UniProtKB-UniRule"/>
</dbReference>
<evidence type="ECO:0000256" key="11">
    <source>
        <dbReference type="ARBA" id="ARBA00023264"/>
    </source>
</evidence>
<dbReference type="NCBIfam" id="TIGR04265">
    <property type="entry name" value="bac_cardiolipin"/>
    <property type="match status" value="1"/>
</dbReference>
<comment type="subcellular location">
    <subcellularLocation>
        <location evidence="1">Cell membrane</location>
        <topology evidence="1">Multi-pass membrane protein</topology>
    </subcellularLocation>
</comment>
<dbReference type="CDD" id="cd09160">
    <property type="entry name" value="PLDc_SMU_988_like_2"/>
    <property type="match status" value="1"/>
</dbReference>
<sequence length="533" mass="62644">MMPDISKRSHKTLRILRKMLMPRTFFLMIALLGQMIILTGVISRFNQYFAQFYAFSLFLSLVVFLWVMNSQINPAYKIAWIIPILLFPIFGGLFYLFLGRSRMSRKVSQRMKAYEMATMKALMRQRSKSEDYLRQIEDSRQDAAIQARYINHYAGYPLYPEQYNQYLDAGEVKFEKLLEELEKAERYIFMEYFIIEEGLMWNRILEILKKKADAGVDVRLIYDDVGCLFTLPHGYDKKMEEMGIKCCIFNPLVPVLSLRQNNRDHRKITVIDGTVAFTGGINLADEYINKIEKFGHWKDTAILMKGESVWSFTVMFLSMWDYLRDVSENFEQFKPRQIPSKDQSREKETTSKGYIQPFADSPLDQEPVSETVYLNLIYRAQKYVYITTPYLILANEMVTALCAAAKGGVDVRIITPHKWDKRLVHAVTRTFYKALIQSGVKIYEYTPGFMHSKTFVVDDHYAVVGTINMDYRSLYLHFECGVWMFDTECIAEMKNDFTETLKVCQRVTMEEYRERKWYKVLTGSILRIFAPML</sequence>
<accession>A0A1H3MLN0</accession>
<keyword evidence="5 14" id="KW-0812">Transmembrane</keyword>
<evidence type="ECO:0000313" key="16">
    <source>
        <dbReference type="EMBL" id="SDY77413.1"/>
    </source>
</evidence>
<dbReference type="InterPro" id="IPR001736">
    <property type="entry name" value="PLipase_D/transphosphatidylase"/>
</dbReference>
<dbReference type="PROSITE" id="PS50035">
    <property type="entry name" value="PLD"/>
    <property type="match status" value="2"/>
</dbReference>
<dbReference type="SMART" id="SM00155">
    <property type="entry name" value="PLDc"/>
    <property type="match status" value="2"/>
</dbReference>
<evidence type="ECO:0000256" key="9">
    <source>
        <dbReference type="ARBA" id="ARBA00023136"/>
    </source>
</evidence>
<dbReference type="GO" id="GO:0005886">
    <property type="term" value="C:plasma membrane"/>
    <property type="evidence" value="ECO:0007669"/>
    <property type="project" value="UniProtKB-SubCell"/>
</dbReference>
<keyword evidence="17" id="KW-1185">Reference proteome</keyword>
<keyword evidence="8" id="KW-0443">Lipid metabolism</keyword>
<evidence type="ECO:0000313" key="17">
    <source>
        <dbReference type="Proteomes" id="UP000199230"/>
    </source>
</evidence>
<evidence type="ECO:0000256" key="13">
    <source>
        <dbReference type="SAM" id="MobiDB-lite"/>
    </source>
</evidence>
<feature type="transmembrane region" description="Helical" evidence="14">
    <location>
        <begin position="20"/>
        <end position="42"/>
    </location>
</feature>
<feature type="region of interest" description="Disordered" evidence="13">
    <location>
        <begin position="334"/>
        <end position="362"/>
    </location>
</feature>
<dbReference type="Pfam" id="PF13396">
    <property type="entry name" value="PLDc_N"/>
    <property type="match status" value="1"/>
</dbReference>
<name>A0A1H3MLN0_9FIRM</name>
<dbReference type="InterPro" id="IPR025202">
    <property type="entry name" value="PLD-like_dom"/>
</dbReference>
<dbReference type="SUPFAM" id="SSF56024">
    <property type="entry name" value="Phospholipase D/nuclease"/>
    <property type="match status" value="2"/>
</dbReference>
<dbReference type="InterPro" id="IPR027379">
    <property type="entry name" value="CLS_N"/>
</dbReference>
<evidence type="ECO:0000256" key="4">
    <source>
        <dbReference type="ARBA" id="ARBA00022679"/>
    </source>
</evidence>
<proteinExistence type="predicted"/>
<evidence type="ECO:0000256" key="6">
    <source>
        <dbReference type="ARBA" id="ARBA00022737"/>
    </source>
</evidence>
<organism evidence="16 17">
    <name type="scientific">Tindallia californiensis</name>
    <dbReference type="NCBI Taxonomy" id="159292"/>
    <lineage>
        <taxon>Bacteria</taxon>
        <taxon>Bacillati</taxon>
        <taxon>Bacillota</taxon>
        <taxon>Clostridia</taxon>
        <taxon>Peptostreptococcales</taxon>
        <taxon>Tindalliaceae</taxon>
        <taxon>Tindallia</taxon>
    </lineage>
</organism>
<keyword evidence="3" id="KW-0444">Lipid biosynthesis</keyword>
<feature type="domain" description="PLD phosphodiesterase" evidence="15">
    <location>
        <begin position="446"/>
        <end position="473"/>
    </location>
</feature>
<evidence type="ECO:0000256" key="3">
    <source>
        <dbReference type="ARBA" id="ARBA00022516"/>
    </source>
</evidence>
<feature type="transmembrane region" description="Helical" evidence="14">
    <location>
        <begin position="48"/>
        <end position="67"/>
    </location>
</feature>
<keyword evidence="11" id="KW-1208">Phospholipid metabolism</keyword>
<evidence type="ECO:0000256" key="8">
    <source>
        <dbReference type="ARBA" id="ARBA00023098"/>
    </source>
</evidence>
<evidence type="ECO:0000256" key="2">
    <source>
        <dbReference type="ARBA" id="ARBA00022475"/>
    </source>
</evidence>
<dbReference type="STRING" id="159292.SAMN05192546_104185"/>
<dbReference type="GO" id="GO:0008808">
    <property type="term" value="F:cardiolipin synthase activity"/>
    <property type="evidence" value="ECO:0007669"/>
    <property type="project" value="UniProtKB-UniRule"/>
</dbReference>
<evidence type="ECO:0000256" key="5">
    <source>
        <dbReference type="ARBA" id="ARBA00022692"/>
    </source>
</evidence>
<keyword evidence="7 14" id="KW-1133">Transmembrane helix</keyword>
<reference evidence="16 17" key="1">
    <citation type="submission" date="2016-10" db="EMBL/GenBank/DDBJ databases">
        <authorList>
            <person name="de Groot N.N."/>
        </authorList>
    </citation>
    <scope>NUCLEOTIDE SEQUENCE [LARGE SCALE GENOMIC DNA]</scope>
    <source>
        <strain evidence="16 17">APO</strain>
    </source>
</reference>
<protein>
    <recommendedName>
        <fullName evidence="12">Cardiolipin synthase</fullName>
        <ecNumber evidence="12">2.7.8.-</ecNumber>
    </recommendedName>
</protein>
<evidence type="ECO:0000256" key="12">
    <source>
        <dbReference type="NCBIfam" id="TIGR04265"/>
    </source>
</evidence>
<feature type="domain" description="PLD phosphodiesterase" evidence="15">
    <location>
        <begin position="260"/>
        <end position="287"/>
    </location>
</feature>
<evidence type="ECO:0000256" key="14">
    <source>
        <dbReference type="SAM" id="Phobius"/>
    </source>
</evidence>
<keyword evidence="9 14" id="KW-0472">Membrane</keyword>
<keyword evidence="2" id="KW-1003">Cell membrane</keyword>
<evidence type="ECO:0000259" key="15">
    <source>
        <dbReference type="PROSITE" id="PS50035"/>
    </source>
</evidence>
<evidence type="ECO:0000256" key="10">
    <source>
        <dbReference type="ARBA" id="ARBA00023209"/>
    </source>
</evidence>
<evidence type="ECO:0000256" key="1">
    <source>
        <dbReference type="ARBA" id="ARBA00004651"/>
    </source>
</evidence>
<gene>
    <name evidence="16" type="ORF">SAMN05192546_104185</name>
</gene>
<dbReference type="InterPro" id="IPR022924">
    <property type="entry name" value="Cardiolipin_synthase"/>
</dbReference>
<evidence type="ECO:0000256" key="7">
    <source>
        <dbReference type="ARBA" id="ARBA00022989"/>
    </source>
</evidence>
<keyword evidence="10" id="KW-0594">Phospholipid biosynthesis</keyword>
<dbReference type="EMBL" id="FNPV01000004">
    <property type="protein sequence ID" value="SDY77413.1"/>
    <property type="molecule type" value="Genomic_DNA"/>
</dbReference>
<dbReference type="EC" id="2.7.8.-" evidence="12"/>
<dbReference type="Gene3D" id="3.30.870.10">
    <property type="entry name" value="Endonuclease Chain A"/>
    <property type="match status" value="2"/>
</dbReference>
<dbReference type="PANTHER" id="PTHR21248">
    <property type="entry name" value="CARDIOLIPIN SYNTHASE"/>
    <property type="match status" value="1"/>
</dbReference>